<evidence type="ECO:0000313" key="2">
    <source>
        <dbReference type="EMBL" id="PQV62992.1"/>
    </source>
</evidence>
<keyword evidence="1" id="KW-1133">Transmembrane helix</keyword>
<keyword evidence="1" id="KW-0812">Transmembrane</keyword>
<dbReference type="RefSeq" id="WP_157947701.1">
    <property type="nucleotide sequence ID" value="NZ_NIGF01000017.1"/>
</dbReference>
<protein>
    <submittedName>
        <fullName evidence="2">Uncharacterized protein</fullName>
    </submittedName>
</protein>
<feature type="transmembrane region" description="Helical" evidence="1">
    <location>
        <begin position="56"/>
        <end position="76"/>
    </location>
</feature>
<dbReference type="InParanoid" id="A0A2S8SQB5"/>
<name>A0A2S8SQB5_9BACT</name>
<dbReference type="Proteomes" id="UP000237684">
    <property type="component" value="Unassembled WGS sequence"/>
</dbReference>
<keyword evidence="1" id="KW-0472">Membrane</keyword>
<comment type="caution">
    <text evidence="2">The sequence shown here is derived from an EMBL/GenBank/DDBJ whole genome shotgun (WGS) entry which is preliminary data.</text>
</comment>
<sequence>MPFFGFPFFNGFQLFSLAGLLMLATAAVQIAFAIGVNKDAEMRLISGRSLLFAKPWVWALAVLIGGLPFLLTYWIFHHAFPRLEP</sequence>
<dbReference type="EMBL" id="NIGF01000017">
    <property type="protein sequence ID" value="PQV62992.1"/>
    <property type="molecule type" value="Genomic_DNA"/>
</dbReference>
<evidence type="ECO:0000313" key="3">
    <source>
        <dbReference type="Proteomes" id="UP000237684"/>
    </source>
</evidence>
<reference evidence="2 3" key="1">
    <citation type="journal article" date="2018" name="Syst. Appl. Microbiol.">
        <title>Abditibacterium utsteinense sp. nov., the first cultivated member of candidate phylum FBP, isolated from ice-free Antarctic soil samples.</title>
        <authorList>
            <person name="Tahon G."/>
            <person name="Tytgat B."/>
            <person name="Lebbe L."/>
            <person name="Carlier A."/>
            <person name="Willems A."/>
        </authorList>
    </citation>
    <scope>NUCLEOTIDE SEQUENCE [LARGE SCALE GENOMIC DNA]</scope>
    <source>
        <strain evidence="2 3">LMG 29911</strain>
    </source>
</reference>
<accession>A0A2S8SQB5</accession>
<dbReference type="AlphaFoldDB" id="A0A2S8SQB5"/>
<evidence type="ECO:0000256" key="1">
    <source>
        <dbReference type="SAM" id="Phobius"/>
    </source>
</evidence>
<keyword evidence="3" id="KW-1185">Reference proteome</keyword>
<organism evidence="2 3">
    <name type="scientific">Abditibacterium utsteinense</name>
    <dbReference type="NCBI Taxonomy" id="1960156"/>
    <lineage>
        <taxon>Bacteria</taxon>
        <taxon>Pseudomonadati</taxon>
        <taxon>Abditibacteriota</taxon>
        <taxon>Abditibacteriia</taxon>
        <taxon>Abditibacteriales</taxon>
        <taxon>Abditibacteriaceae</taxon>
        <taxon>Abditibacterium</taxon>
    </lineage>
</organism>
<proteinExistence type="predicted"/>
<feature type="transmembrane region" description="Helical" evidence="1">
    <location>
        <begin position="12"/>
        <end position="36"/>
    </location>
</feature>
<gene>
    <name evidence="2" type="ORF">B1R32_11734</name>
</gene>